<dbReference type="CDD" id="cd08547">
    <property type="entry name" value="Type_II_cohesin"/>
    <property type="match status" value="1"/>
</dbReference>
<dbReference type="InterPro" id="IPR002102">
    <property type="entry name" value="Cohesin_dom"/>
</dbReference>
<name>A0A3B0XBT0_9ZZZZ</name>
<reference evidence="2" key="1">
    <citation type="submission" date="2018-06" db="EMBL/GenBank/DDBJ databases">
        <authorList>
            <person name="Zhirakovskaya E."/>
        </authorList>
    </citation>
    <scope>NUCLEOTIDE SEQUENCE</scope>
</reference>
<dbReference type="Pfam" id="PF00963">
    <property type="entry name" value="Cohesin"/>
    <property type="match status" value="1"/>
</dbReference>
<evidence type="ECO:0000259" key="1">
    <source>
        <dbReference type="Pfam" id="PF00963"/>
    </source>
</evidence>
<gene>
    <name evidence="2" type="ORF">MNBD_GAMMA09-3267</name>
</gene>
<dbReference type="AlphaFoldDB" id="A0A3B0XBT0"/>
<organism evidence="2">
    <name type="scientific">hydrothermal vent metagenome</name>
    <dbReference type="NCBI Taxonomy" id="652676"/>
    <lineage>
        <taxon>unclassified sequences</taxon>
        <taxon>metagenomes</taxon>
        <taxon>ecological metagenomes</taxon>
    </lineage>
</organism>
<dbReference type="Gene3D" id="2.60.40.680">
    <property type="match status" value="1"/>
</dbReference>
<dbReference type="GO" id="GO:0030246">
    <property type="term" value="F:carbohydrate binding"/>
    <property type="evidence" value="ECO:0007669"/>
    <property type="project" value="InterPro"/>
</dbReference>
<dbReference type="PROSITE" id="PS51257">
    <property type="entry name" value="PROKAR_LIPOPROTEIN"/>
    <property type="match status" value="1"/>
</dbReference>
<accession>A0A3B0XBT0</accession>
<evidence type="ECO:0000313" key="2">
    <source>
        <dbReference type="EMBL" id="VAW65705.1"/>
    </source>
</evidence>
<protein>
    <recommendedName>
        <fullName evidence="1">Cohesin domain-containing protein</fullName>
    </recommendedName>
</protein>
<dbReference type="InterPro" id="IPR008965">
    <property type="entry name" value="CBM2/CBM3_carb-bd_dom_sf"/>
</dbReference>
<sequence>MTIKIYQPFIKSVYISIVFLSSLFIISCEKETETAYQDTSGFSTASVKLSINKIVIQPGNSMEIDITINNFPDTEGGGVNIKYDPELLQVKSITINDTAWDFINQPGNIDNEKGVVSDILVSSYKGISGNRVIATLEIMGNNTGDGNITLEESTLNPFAGGGNKLAVKFLNSEVNVKVVN</sequence>
<dbReference type="SUPFAM" id="SSF49384">
    <property type="entry name" value="Carbohydrate-binding domain"/>
    <property type="match status" value="1"/>
</dbReference>
<dbReference type="GO" id="GO:0000272">
    <property type="term" value="P:polysaccharide catabolic process"/>
    <property type="evidence" value="ECO:0007669"/>
    <property type="project" value="InterPro"/>
</dbReference>
<dbReference type="EMBL" id="UOFI01000069">
    <property type="protein sequence ID" value="VAW65705.1"/>
    <property type="molecule type" value="Genomic_DNA"/>
</dbReference>
<proteinExistence type="predicted"/>
<feature type="domain" description="Cohesin" evidence="1">
    <location>
        <begin position="47"/>
        <end position="144"/>
    </location>
</feature>